<proteinExistence type="predicted"/>
<evidence type="ECO:0000313" key="2">
    <source>
        <dbReference type="EMBL" id="KAF2315820.1"/>
    </source>
</evidence>
<protein>
    <submittedName>
        <fullName evidence="2">Uncharacterized protein</fullName>
    </submittedName>
</protein>
<accession>A0A6A6MQA3</accession>
<sequence length="84" mass="9464">MNEDTITNNDYLHTRANGDDIGEDIIRHDNESQMPNAKDDGIGQRVGNRSEVEFQHDTDVRNDNESQIPNVEDDGTGQTFGVFQ</sequence>
<gene>
    <name evidence="2" type="ORF">GH714_040360</name>
</gene>
<keyword evidence="3" id="KW-1185">Reference proteome</keyword>
<reference evidence="2 3" key="1">
    <citation type="journal article" date="2020" name="Mol. Plant">
        <title>The Chromosome-Based Rubber Tree Genome Provides New Insights into Spurge Genome Evolution and Rubber Biosynthesis.</title>
        <authorList>
            <person name="Liu J."/>
            <person name="Shi C."/>
            <person name="Shi C.C."/>
            <person name="Li W."/>
            <person name="Zhang Q.J."/>
            <person name="Zhang Y."/>
            <person name="Li K."/>
            <person name="Lu H.F."/>
            <person name="Shi C."/>
            <person name="Zhu S.T."/>
            <person name="Xiao Z.Y."/>
            <person name="Nan H."/>
            <person name="Yue Y."/>
            <person name="Zhu X.G."/>
            <person name="Wu Y."/>
            <person name="Hong X.N."/>
            <person name="Fan G.Y."/>
            <person name="Tong Y."/>
            <person name="Zhang D."/>
            <person name="Mao C.L."/>
            <person name="Liu Y.L."/>
            <person name="Hao S.J."/>
            <person name="Liu W.Q."/>
            <person name="Lv M.Q."/>
            <person name="Zhang H.B."/>
            <person name="Liu Y."/>
            <person name="Hu-Tang G.R."/>
            <person name="Wang J.P."/>
            <person name="Wang J.H."/>
            <person name="Sun Y.H."/>
            <person name="Ni S.B."/>
            <person name="Chen W.B."/>
            <person name="Zhang X.C."/>
            <person name="Jiao Y.N."/>
            <person name="Eichler E.E."/>
            <person name="Li G.H."/>
            <person name="Liu X."/>
            <person name="Gao L.Z."/>
        </authorList>
    </citation>
    <scope>NUCLEOTIDE SEQUENCE [LARGE SCALE GENOMIC DNA]</scope>
    <source>
        <strain evidence="3">cv. GT1</strain>
        <tissue evidence="2">Leaf</tissue>
    </source>
</reference>
<comment type="caution">
    <text evidence="2">The sequence shown here is derived from an EMBL/GenBank/DDBJ whole genome shotgun (WGS) entry which is preliminary data.</text>
</comment>
<feature type="region of interest" description="Disordered" evidence="1">
    <location>
        <begin position="1"/>
        <end position="84"/>
    </location>
</feature>
<organism evidence="2 3">
    <name type="scientific">Hevea brasiliensis</name>
    <name type="common">Para rubber tree</name>
    <name type="synonym">Siphonia brasiliensis</name>
    <dbReference type="NCBI Taxonomy" id="3981"/>
    <lineage>
        <taxon>Eukaryota</taxon>
        <taxon>Viridiplantae</taxon>
        <taxon>Streptophyta</taxon>
        <taxon>Embryophyta</taxon>
        <taxon>Tracheophyta</taxon>
        <taxon>Spermatophyta</taxon>
        <taxon>Magnoliopsida</taxon>
        <taxon>eudicotyledons</taxon>
        <taxon>Gunneridae</taxon>
        <taxon>Pentapetalae</taxon>
        <taxon>rosids</taxon>
        <taxon>fabids</taxon>
        <taxon>Malpighiales</taxon>
        <taxon>Euphorbiaceae</taxon>
        <taxon>Crotonoideae</taxon>
        <taxon>Micrandreae</taxon>
        <taxon>Hevea</taxon>
    </lineage>
</organism>
<name>A0A6A6MQA3_HEVBR</name>
<dbReference type="EMBL" id="JAAGAX010000005">
    <property type="protein sequence ID" value="KAF2315820.1"/>
    <property type="molecule type" value="Genomic_DNA"/>
</dbReference>
<evidence type="ECO:0000256" key="1">
    <source>
        <dbReference type="SAM" id="MobiDB-lite"/>
    </source>
</evidence>
<feature type="compositionally biased region" description="Basic and acidic residues" evidence="1">
    <location>
        <begin position="12"/>
        <end position="64"/>
    </location>
</feature>
<feature type="compositionally biased region" description="Polar residues" evidence="1">
    <location>
        <begin position="1"/>
        <end position="11"/>
    </location>
</feature>
<evidence type="ECO:0000313" key="3">
    <source>
        <dbReference type="Proteomes" id="UP000467840"/>
    </source>
</evidence>
<dbReference type="AlphaFoldDB" id="A0A6A6MQA3"/>
<dbReference type="Proteomes" id="UP000467840">
    <property type="component" value="Chromosome 15"/>
</dbReference>